<dbReference type="GO" id="GO:0031428">
    <property type="term" value="C:box C/D methylation guide snoRNP complex"/>
    <property type="evidence" value="ECO:0007669"/>
    <property type="project" value="InterPro"/>
</dbReference>
<dbReference type="EMBL" id="VEPZ02000431">
    <property type="protein sequence ID" value="KAE8725061.1"/>
    <property type="molecule type" value="Genomic_DNA"/>
</dbReference>
<dbReference type="GO" id="GO:0006004">
    <property type="term" value="P:fucose metabolic process"/>
    <property type="evidence" value="ECO:0007669"/>
    <property type="project" value="UniProtKB-KW"/>
</dbReference>
<comment type="caution">
    <text evidence="14">The sequence shown here is derived from an EMBL/GenBank/DDBJ whole genome shotgun (WGS) entry which is preliminary data.</text>
</comment>
<dbReference type="GO" id="GO:0032040">
    <property type="term" value="C:small-subunit processome"/>
    <property type="evidence" value="ECO:0007669"/>
    <property type="project" value="InterPro"/>
</dbReference>
<dbReference type="AlphaFoldDB" id="A0A6A3CB39"/>
<dbReference type="GO" id="GO:0042254">
    <property type="term" value="P:ribosome biogenesis"/>
    <property type="evidence" value="ECO:0007669"/>
    <property type="project" value="UniProtKB-KW"/>
</dbReference>
<organism evidence="14 15">
    <name type="scientific">Hibiscus syriacus</name>
    <name type="common">Rose of Sharon</name>
    <dbReference type="NCBI Taxonomy" id="106335"/>
    <lineage>
        <taxon>Eukaryota</taxon>
        <taxon>Viridiplantae</taxon>
        <taxon>Streptophyta</taxon>
        <taxon>Embryophyta</taxon>
        <taxon>Tracheophyta</taxon>
        <taxon>Spermatophyta</taxon>
        <taxon>Magnoliopsida</taxon>
        <taxon>eudicotyledons</taxon>
        <taxon>Gunneridae</taxon>
        <taxon>Pentapetalae</taxon>
        <taxon>rosids</taxon>
        <taxon>malvids</taxon>
        <taxon>Malvales</taxon>
        <taxon>Malvaceae</taxon>
        <taxon>Malvoideae</taxon>
        <taxon>Hibiscus</taxon>
    </lineage>
</organism>
<dbReference type="FunFam" id="1.10.287.4070:FF:000002">
    <property type="entry name" value="Nucleolar protein 56"/>
    <property type="match status" value="1"/>
</dbReference>
<dbReference type="Pfam" id="PF01798">
    <property type="entry name" value="Nop"/>
    <property type="match status" value="1"/>
</dbReference>
<name>A0A6A3CB39_HIBSY</name>
<dbReference type="Pfam" id="PF10250">
    <property type="entry name" value="O-FucT"/>
    <property type="match status" value="1"/>
</dbReference>
<comment type="similarity">
    <text evidence="3">Belongs to the NOP5/NOP56 family.</text>
</comment>
<gene>
    <name evidence="14" type="ORF">F3Y22_tig00009013pilonHSYRG00018</name>
</gene>
<dbReference type="InterPro" id="IPR042239">
    <property type="entry name" value="Nop_C"/>
</dbReference>
<evidence type="ECO:0000313" key="14">
    <source>
        <dbReference type="EMBL" id="KAE8725061.1"/>
    </source>
</evidence>
<dbReference type="SMART" id="SM00931">
    <property type="entry name" value="NOSIC"/>
    <property type="match status" value="1"/>
</dbReference>
<evidence type="ECO:0000256" key="2">
    <source>
        <dbReference type="ARBA" id="ARBA00007737"/>
    </source>
</evidence>
<dbReference type="Proteomes" id="UP000436088">
    <property type="component" value="Unassembled WGS sequence"/>
</dbReference>
<dbReference type="InterPro" id="IPR036070">
    <property type="entry name" value="Nop_dom_sf"/>
</dbReference>
<dbReference type="GO" id="GO:0016757">
    <property type="term" value="F:glycosyltransferase activity"/>
    <property type="evidence" value="ECO:0007669"/>
    <property type="project" value="UniProtKB-KW"/>
</dbReference>
<evidence type="ECO:0000256" key="6">
    <source>
        <dbReference type="ARBA" id="ARBA00022679"/>
    </source>
</evidence>
<evidence type="ECO:0000256" key="12">
    <source>
        <dbReference type="SAM" id="MobiDB-lite"/>
    </source>
</evidence>
<evidence type="ECO:0000256" key="11">
    <source>
        <dbReference type="ARBA" id="ARBA00040742"/>
    </source>
</evidence>
<evidence type="ECO:0000256" key="9">
    <source>
        <dbReference type="ARBA" id="ARBA00023277"/>
    </source>
</evidence>
<feature type="domain" description="Nop" evidence="13">
    <location>
        <begin position="271"/>
        <end position="402"/>
    </location>
</feature>
<evidence type="ECO:0000256" key="8">
    <source>
        <dbReference type="ARBA" id="ARBA00023253"/>
    </source>
</evidence>
<evidence type="ECO:0000256" key="4">
    <source>
        <dbReference type="ARBA" id="ARBA00022517"/>
    </source>
</evidence>
<dbReference type="PANTHER" id="PTHR10894:SF0">
    <property type="entry name" value="NUCLEOLAR PROTEIN 56"/>
    <property type="match status" value="1"/>
</dbReference>
<evidence type="ECO:0000256" key="3">
    <source>
        <dbReference type="ARBA" id="ARBA00009211"/>
    </source>
</evidence>
<dbReference type="PROSITE" id="PS51358">
    <property type="entry name" value="NOP"/>
    <property type="match status" value="1"/>
</dbReference>
<comment type="subcellular location">
    <subcellularLocation>
        <location evidence="1">Nucleus</location>
        <location evidence="1">Nucleolus</location>
    </subcellularLocation>
</comment>
<protein>
    <recommendedName>
        <fullName evidence="11">Nucleolar protein 56</fullName>
    </recommendedName>
    <alternativeName>
        <fullName evidence="10">O-fucosyltransferase family protein</fullName>
    </alternativeName>
</protein>
<reference evidence="14" key="1">
    <citation type="submission" date="2019-09" db="EMBL/GenBank/DDBJ databases">
        <title>Draft genome information of white flower Hibiscus syriacus.</title>
        <authorList>
            <person name="Kim Y.-M."/>
        </authorList>
    </citation>
    <scope>NUCLEOTIDE SEQUENCE [LARGE SCALE GENOMIC DNA]</scope>
    <source>
        <strain evidence="14">YM2019G1</strain>
    </source>
</reference>
<evidence type="ECO:0000256" key="1">
    <source>
        <dbReference type="ARBA" id="ARBA00004604"/>
    </source>
</evidence>
<keyword evidence="15" id="KW-1185">Reference proteome</keyword>
<evidence type="ECO:0000256" key="7">
    <source>
        <dbReference type="ARBA" id="ARBA00023242"/>
    </source>
</evidence>
<dbReference type="PANTHER" id="PTHR10894">
    <property type="entry name" value="NUCLEOLAR PROTEIN 5 NUCLEOLAR PROTEIN NOP5 NOP58"/>
    <property type="match status" value="1"/>
</dbReference>
<dbReference type="InterPro" id="IPR012976">
    <property type="entry name" value="NOSIC"/>
</dbReference>
<dbReference type="Gene3D" id="1.10.246.90">
    <property type="entry name" value="Nop domain"/>
    <property type="match status" value="1"/>
</dbReference>
<keyword evidence="8" id="KW-0294">Fucose metabolism</keyword>
<evidence type="ECO:0000256" key="10">
    <source>
        <dbReference type="ARBA" id="ARBA00030350"/>
    </source>
</evidence>
<dbReference type="Gene3D" id="1.10.287.4070">
    <property type="match status" value="1"/>
</dbReference>
<dbReference type="InterPro" id="IPR002687">
    <property type="entry name" value="Nop_dom"/>
</dbReference>
<keyword evidence="5" id="KW-0328">Glycosyltransferase</keyword>
<keyword evidence="9" id="KW-0119">Carbohydrate metabolism</keyword>
<dbReference type="InterPro" id="IPR019378">
    <property type="entry name" value="GDP-Fuc_O-FucTrfase"/>
</dbReference>
<keyword evidence="6" id="KW-0808">Transferase</keyword>
<dbReference type="InterPro" id="IPR024709">
    <property type="entry name" value="FucosylTrfase_pln"/>
</dbReference>
<evidence type="ECO:0000256" key="5">
    <source>
        <dbReference type="ARBA" id="ARBA00022676"/>
    </source>
</evidence>
<keyword evidence="4" id="KW-0690">Ribosome biogenesis</keyword>
<sequence>MNGVPKGRFKGANPSLTVTDSRTRHIFGKTQIRLAIGLRLVSLVGLITDELRSFLELNLPKVRVGKKSKFSLGVAEPKLGSHVTETTKITCQSGEFVLELLHGVRLHFDKFIKDLKPGDLKKAQLGLAHGYSLAKVKFDVNRVDNTAIQAKFLLDTLDKDISSFSMRVREWYSWHFPELVKIVNDNYLHARVAKLIECKSKLSEEHIPALTEILGDEDKAKEIFEAGKASMGQDLTPVDLINVQLFAHRVMNLAEYRKNLYDYLVTNMNDIAPNLASLIGEVAGARLISLPGSLTPDRIVIILAINVQSDSSASSVSDPLHHNLTKLAKALKTRGNTPKYGLSFHSSFIGRASAKNNGRMARYLANKCSVASRMDCFVEGGTTVFWEKLREQVDERLEFYDKGVAPRKNIDVMKSAIENTQNRDVEMEEEKSKKKKVKPEDTPVAATNGDAPEDDKSMARSSGRIIKNPFMSLTPSPRSLTQLFPVSPLTSLSSSKKTSPSHSIFVLSFVFSVTFLGISMFRFFPASQDPIQCSIVSPTMSPISPLSLPPSHSQIILASLLSGLNSNDEVQPRIGGTSMVPLPVHLVPGDLSEQEAEFWKQPDGNGYRPCLDSTMEYRKRSAKISIEKNRFLVVVAAGGLNQQRNQIIDAVVIARILEAALVLPILQVNMIWEDESEFPDIFDAGHFKKTLRADVRVVSSLPSSHLIAKQTIVTQMPYGVSPFWIRAKFFKQLNQEGVLVLKGLDSKLSKNLPSDLHKLRCKVAFHALRFAKPILQLGNQLARRMWIEGPYVALHLRLEKDVWVRTGCLTGLGPEFDEIVTRIQKSQPQYLTGRVNMSYAQRRLSGLCPLNALEMARLLKALGAPKSARFYIAGGEPFGGSTKALAPLAAEFPNLVRKESLARDGELSPFLNRSSALSAIDYLVSFNSDIFIPSHGGNMARALQGHRAYVGNRKSIWPNKRALLPLFEDPSIPDEELSRIIRSLHSKSMKPEPRKKERDNDVIAFPVPECMCRRRSAAIF</sequence>
<evidence type="ECO:0000259" key="13">
    <source>
        <dbReference type="PROSITE" id="PS51358"/>
    </source>
</evidence>
<dbReference type="SUPFAM" id="SSF89124">
    <property type="entry name" value="Nop domain"/>
    <property type="match status" value="1"/>
</dbReference>
<evidence type="ECO:0000313" key="15">
    <source>
        <dbReference type="Proteomes" id="UP000436088"/>
    </source>
</evidence>
<comment type="similarity">
    <text evidence="2">Belongs to the glycosyltransferase GT106 family.</text>
</comment>
<keyword evidence="7" id="KW-0539">Nucleus</keyword>
<dbReference type="InterPro" id="IPR045056">
    <property type="entry name" value="Nop56/Nop58"/>
</dbReference>
<dbReference type="CDD" id="cd11299">
    <property type="entry name" value="O-FucT_plant"/>
    <property type="match status" value="1"/>
</dbReference>
<proteinExistence type="inferred from homology"/>
<dbReference type="GO" id="GO:0030515">
    <property type="term" value="F:snoRNA binding"/>
    <property type="evidence" value="ECO:0007669"/>
    <property type="project" value="InterPro"/>
</dbReference>
<feature type="region of interest" description="Disordered" evidence="12">
    <location>
        <begin position="420"/>
        <end position="460"/>
    </location>
</feature>
<accession>A0A6A3CB39</accession>